<proteinExistence type="predicted"/>
<dbReference type="GO" id="GO:0015188">
    <property type="term" value="F:L-isoleucine transmembrane transporter activity"/>
    <property type="evidence" value="ECO:0007669"/>
    <property type="project" value="TreeGrafter"/>
</dbReference>
<organism evidence="5">
    <name type="scientific">anaerobic digester metagenome</name>
    <dbReference type="NCBI Taxonomy" id="1263854"/>
    <lineage>
        <taxon>unclassified sequences</taxon>
        <taxon>metagenomes</taxon>
        <taxon>ecological metagenomes</taxon>
    </lineage>
</organism>
<evidence type="ECO:0000256" key="1">
    <source>
        <dbReference type="ARBA" id="ARBA00022448"/>
    </source>
</evidence>
<dbReference type="SUPFAM" id="SSF52540">
    <property type="entry name" value="P-loop containing nucleoside triphosphate hydrolases"/>
    <property type="match status" value="1"/>
</dbReference>
<dbReference type="PROSITE" id="PS50893">
    <property type="entry name" value="ABC_TRANSPORTER_2"/>
    <property type="match status" value="1"/>
</dbReference>
<evidence type="ECO:0000313" key="5">
    <source>
        <dbReference type="EMBL" id="VFU17868.1"/>
    </source>
</evidence>
<gene>
    <name evidence="5" type="primary">braF</name>
    <name evidence="5" type="ORF">SCFA_730016</name>
</gene>
<keyword evidence="2" id="KW-0547">Nucleotide-binding</keyword>
<feature type="domain" description="ABC transporter" evidence="4">
    <location>
        <begin position="13"/>
        <end position="245"/>
    </location>
</feature>
<dbReference type="GO" id="GO:0015192">
    <property type="term" value="F:L-phenylalanine transmembrane transporter activity"/>
    <property type="evidence" value="ECO:0007669"/>
    <property type="project" value="TreeGrafter"/>
</dbReference>
<dbReference type="PANTHER" id="PTHR45772:SF7">
    <property type="entry name" value="AMINO ACID ABC TRANSPORTER ATP-BINDING PROTEIN"/>
    <property type="match status" value="1"/>
</dbReference>
<dbReference type="InterPro" id="IPR003593">
    <property type="entry name" value="AAA+_ATPase"/>
</dbReference>
<sequence>MMHDIDRSNGFILELKDVTKSFGGIHALQGVNINIQKGSIVGLIGPNGAGKTTLFNMISGFLVMDRGEIRFNQKDISRLYPYDRSRLGIGRTFQLPKIFSNMSVLDNVLIGALQKSSDVDESKQAAMEILKEVNMDDLADSFPGELTIASRKKLEICRALASSPMLLLLDEAISGLTPKETLEMIDLIEKLSAKGITLLIIEHVMKFIMKISQWIVVLNHGQKIAEGTPEEIAQNETVIDAYLGKKELSC</sequence>
<evidence type="ECO:0000259" key="4">
    <source>
        <dbReference type="PROSITE" id="PS50893"/>
    </source>
</evidence>
<dbReference type="CDD" id="cd03219">
    <property type="entry name" value="ABC_Mj1267_LivG_branched"/>
    <property type="match status" value="1"/>
</dbReference>
<keyword evidence="3 5" id="KW-0067">ATP-binding</keyword>
<dbReference type="GO" id="GO:0005886">
    <property type="term" value="C:plasma membrane"/>
    <property type="evidence" value="ECO:0007669"/>
    <property type="project" value="TreeGrafter"/>
</dbReference>
<reference evidence="5" key="1">
    <citation type="submission" date="2019-03" db="EMBL/GenBank/DDBJ databases">
        <authorList>
            <person name="Hao L."/>
        </authorList>
    </citation>
    <scope>NUCLEOTIDE SEQUENCE</scope>
</reference>
<dbReference type="Pfam" id="PF00005">
    <property type="entry name" value="ABC_tran"/>
    <property type="match status" value="1"/>
</dbReference>
<dbReference type="Pfam" id="PF12399">
    <property type="entry name" value="BCA_ABC_TP_C"/>
    <property type="match status" value="1"/>
</dbReference>
<dbReference type="GO" id="GO:1903806">
    <property type="term" value="P:L-isoleucine import across plasma membrane"/>
    <property type="evidence" value="ECO:0007669"/>
    <property type="project" value="TreeGrafter"/>
</dbReference>
<dbReference type="EMBL" id="CAADRM010000140">
    <property type="protein sequence ID" value="VFU17868.1"/>
    <property type="molecule type" value="Genomic_DNA"/>
</dbReference>
<dbReference type="InterPro" id="IPR032823">
    <property type="entry name" value="BCA_ABC_TP_C"/>
</dbReference>
<dbReference type="GO" id="GO:1903805">
    <property type="term" value="P:L-valine import across plasma membrane"/>
    <property type="evidence" value="ECO:0007669"/>
    <property type="project" value="TreeGrafter"/>
</dbReference>
<dbReference type="GO" id="GO:0042941">
    <property type="term" value="P:D-alanine transmembrane transport"/>
    <property type="evidence" value="ECO:0007669"/>
    <property type="project" value="TreeGrafter"/>
</dbReference>
<dbReference type="InterPro" id="IPR003439">
    <property type="entry name" value="ABC_transporter-like_ATP-bd"/>
</dbReference>
<dbReference type="GO" id="GO:0005524">
    <property type="term" value="F:ATP binding"/>
    <property type="evidence" value="ECO:0007669"/>
    <property type="project" value="UniProtKB-KW"/>
</dbReference>
<dbReference type="SMART" id="SM00382">
    <property type="entry name" value="AAA"/>
    <property type="match status" value="1"/>
</dbReference>
<dbReference type="InterPro" id="IPR027417">
    <property type="entry name" value="P-loop_NTPase"/>
</dbReference>
<evidence type="ECO:0000256" key="2">
    <source>
        <dbReference type="ARBA" id="ARBA00022741"/>
    </source>
</evidence>
<name>A0A485M4G1_9ZZZZ</name>
<accession>A0A485M4G1</accession>
<dbReference type="GO" id="GO:0005304">
    <property type="term" value="F:L-valine transmembrane transporter activity"/>
    <property type="evidence" value="ECO:0007669"/>
    <property type="project" value="TreeGrafter"/>
</dbReference>
<dbReference type="PANTHER" id="PTHR45772">
    <property type="entry name" value="CONSERVED COMPONENT OF ABC TRANSPORTER FOR NATURAL AMINO ACIDS-RELATED"/>
    <property type="match status" value="1"/>
</dbReference>
<protein>
    <submittedName>
        <fullName evidence="5">High-affinity branched-chain amino acid transport ATP-binding protein BraF</fullName>
    </submittedName>
</protein>
<evidence type="ECO:0000256" key="3">
    <source>
        <dbReference type="ARBA" id="ARBA00022840"/>
    </source>
</evidence>
<keyword evidence="1" id="KW-0813">Transport</keyword>
<dbReference type="AlphaFoldDB" id="A0A485M4G1"/>
<dbReference type="GO" id="GO:0015808">
    <property type="term" value="P:L-alanine transport"/>
    <property type="evidence" value="ECO:0007669"/>
    <property type="project" value="TreeGrafter"/>
</dbReference>
<dbReference type="InterPro" id="IPR051120">
    <property type="entry name" value="ABC_AA/LPS_Transport"/>
</dbReference>
<dbReference type="GO" id="GO:0016887">
    <property type="term" value="F:ATP hydrolysis activity"/>
    <property type="evidence" value="ECO:0007669"/>
    <property type="project" value="InterPro"/>
</dbReference>
<dbReference type="Gene3D" id="3.40.50.300">
    <property type="entry name" value="P-loop containing nucleotide triphosphate hydrolases"/>
    <property type="match status" value="1"/>
</dbReference>